<dbReference type="Gene3D" id="3.40.532.10">
    <property type="entry name" value="Peptidase C12, ubiquitin carboxyl-terminal hydrolase"/>
    <property type="match status" value="1"/>
</dbReference>
<evidence type="ECO:0000256" key="6">
    <source>
        <dbReference type="ARBA" id="ARBA00022807"/>
    </source>
</evidence>
<feature type="domain" description="UCH catalytic" evidence="10">
    <location>
        <begin position="4"/>
        <end position="232"/>
    </location>
</feature>
<evidence type="ECO:0000313" key="12">
    <source>
        <dbReference type="Proteomes" id="UP001465755"/>
    </source>
</evidence>
<keyword evidence="4 7" id="KW-0833">Ubl conjugation pathway</keyword>
<keyword evidence="12" id="KW-1185">Reference proteome</keyword>
<keyword evidence="3 7" id="KW-0645">Protease</keyword>
<dbReference type="Pfam" id="PF01088">
    <property type="entry name" value="Peptidase_C12"/>
    <property type="match status" value="1"/>
</dbReference>
<dbReference type="AlphaFoldDB" id="A0AAW1NNC8"/>
<dbReference type="InterPro" id="IPR001578">
    <property type="entry name" value="Peptidase_C12_UCH"/>
</dbReference>
<comment type="similarity">
    <text evidence="2 7 8">Belongs to the peptidase C12 family.</text>
</comment>
<dbReference type="PANTHER" id="PTHR10589:SF17">
    <property type="entry name" value="UBIQUITIN CARBOXYL-TERMINAL HYDROLASE"/>
    <property type="match status" value="1"/>
</dbReference>
<dbReference type="InterPro" id="IPR038765">
    <property type="entry name" value="Papain-like_cys_pep_sf"/>
</dbReference>
<dbReference type="EC" id="3.4.19.12" evidence="8"/>
<evidence type="ECO:0000256" key="3">
    <source>
        <dbReference type="ARBA" id="ARBA00022670"/>
    </source>
</evidence>
<dbReference type="GO" id="GO:0004843">
    <property type="term" value="F:cysteine-type deubiquitinase activity"/>
    <property type="evidence" value="ECO:0007669"/>
    <property type="project" value="UniProtKB-UniRule"/>
</dbReference>
<dbReference type="PROSITE" id="PS52048">
    <property type="entry name" value="UCH_DOMAIN"/>
    <property type="match status" value="1"/>
</dbReference>
<evidence type="ECO:0000256" key="4">
    <source>
        <dbReference type="ARBA" id="ARBA00022786"/>
    </source>
</evidence>
<dbReference type="PANTHER" id="PTHR10589">
    <property type="entry name" value="UBIQUITIN CARBOXYL-TERMINAL HYDROLASE"/>
    <property type="match status" value="1"/>
</dbReference>
<feature type="site" description="Important for enzyme activity" evidence="7">
    <location>
        <position position="188"/>
    </location>
</feature>
<dbReference type="GO" id="GO:0006511">
    <property type="term" value="P:ubiquitin-dependent protein catabolic process"/>
    <property type="evidence" value="ECO:0007669"/>
    <property type="project" value="UniProtKB-UniRule"/>
</dbReference>
<evidence type="ECO:0000259" key="10">
    <source>
        <dbReference type="PROSITE" id="PS52048"/>
    </source>
</evidence>
<comment type="caution">
    <text evidence="11">The sequence shown here is derived from an EMBL/GenBank/DDBJ whole genome shotgun (WGS) entry which is preliminary data.</text>
</comment>
<dbReference type="EMBL" id="JALJOQ010000247">
    <property type="protein sequence ID" value="KAK9787504.1"/>
    <property type="molecule type" value="Genomic_DNA"/>
</dbReference>
<reference evidence="11 12" key="1">
    <citation type="journal article" date="2024" name="Nat. Commun.">
        <title>Phylogenomics reveals the evolutionary origins of lichenization in chlorophyte algae.</title>
        <authorList>
            <person name="Puginier C."/>
            <person name="Libourel C."/>
            <person name="Otte J."/>
            <person name="Skaloud P."/>
            <person name="Haon M."/>
            <person name="Grisel S."/>
            <person name="Petersen M."/>
            <person name="Berrin J.G."/>
            <person name="Delaux P.M."/>
            <person name="Dal Grande F."/>
            <person name="Keller J."/>
        </authorList>
    </citation>
    <scope>NUCLEOTIDE SEQUENCE [LARGE SCALE GENOMIC DNA]</scope>
    <source>
        <strain evidence="11 12">SAG 2036</strain>
    </source>
</reference>
<feature type="active site" description="Nucleophile" evidence="7">
    <location>
        <position position="95"/>
    </location>
</feature>
<dbReference type="CDD" id="cd09616">
    <property type="entry name" value="Peptidase_C12_UCH_L1_L3"/>
    <property type="match status" value="1"/>
</dbReference>
<dbReference type="InterPro" id="IPR036959">
    <property type="entry name" value="Peptidase_C12_UCH_sf"/>
</dbReference>
<feature type="active site" description="Proton donor" evidence="7">
    <location>
        <position position="173"/>
    </location>
</feature>
<evidence type="ECO:0000256" key="9">
    <source>
        <dbReference type="SAM" id="MobiDB-lite"/>
    </source>
</evidence>
<organism evidence="11 12">
    <name type="scientific">Symbiochloris irregularis</name>
    <dbReference type="NCBI Taxonomy" id="706552"/>
    <lineage>
        <taxon>Eukaryota</taxon>
        <taxon>Viridiplantae</taxon>
        <taxon>Chlorophyta</taxon>
        <taxon>core chlorophytes</taxon>
        <taxon>Trebouxiophyceae</taxon>
        <taxon>Trebouxiales</taxon>
        <taxon>Trebouxiaceae</taxon>
        <taxon>Symbiochloris</taxon>
    </lineage>
</organism>
<dbReference type="GO" id="GO:0016579">
    <property type="term" value="P:protein deubiquitination"/>
    <property type="evidence" value="ECO:0007669"/>
    <property type="project" value="TreeGrafter"/>
</dbReference>
<evidence type="ECO:0000256" key="1">
    <source>
        <dbReference type="ARBA" id="ARBA00000707"/>
    </source>
</evidence>
<feature type="site" description="Transition state stabilizer" evidence="7">
    <location>
        <position position="89"/>
    </location>
</feature>
<name>A0AAW1NNC8_9CHLO</name>
<gene>
    <name evidence="11" type="ORF">WJX73_009266</name>
</gene>
<protein>
    <recommendedName>
        <fullName evidence="8">Ubiquitin carboxyl-terminal hydrolase</fullName>
        <ecNumber evidence="8">3.4.19.12</ecNumber>
    </recommendedName>
</protein>
<feature type="region of interest" description="Disordered" evidence="9">
    <location>
        <begin position="135"/>
        <end position="166"/>
    </location>
</feature>
<evidence type="ECO:0000256" key="2">
    <source>
        <dbReference type="ARBA" id="ARBA00009326"/>
    </source>
</evidence>
<comment type="catalytic activity">
    <reaction evidence="1 7 8">
        <text>Thiol-dependent hydrolysis of ester, thioester, amide, peptide and isopeptide bonds formed by the C-terminal Gly of ubiquitin (a 76-residue protein attached to proteins as an intracellular targeting signal).</text>
        <dbReference type="EC" id="3.4.19.12"/>
    </reaction>
</comment>
<evidence type="ECO:0000313" key="11">
    <source>
        <dbReference type="EMBL" id="KAK9787504.1"/>
    </source>
</evidence>
<evidence type="ECO:0000256" key="8">
    <source>
        <dbReference type="RuleBase" id="RU361215"/>
    </source>
</evidence>
<evidence type="ECO:0000256" key="5">
    <source>
        <dbReference type="ARBA" id="ARBA00022801"/>
    </source>
</evidence>
<accession>A0AAW1NNC8</accession>
<dbReference type="PRINTS" id="PR00707">
    <property type="entry name" value="UBCTHYDRLASE"/>
</dbReference>
<proteinExistence type="inferred from homology"/>
<dbReference type="Proteomes" id="UP001465755">
    <property type="component" value="Unassembled WGS sequence"/>
</dbReference>
<keyword evidence="5 7" id="KW-0378">Hydrolase</keyword>
<sequence>MGKRWVPLESNPEVINEFTQKLGLDTSKYSFCDVFGLDPELLAMIPQPCLALVLLFPITEATEAAKDKQEKELQGRDLKQPAGLFYMKQTIGNACGTIGVLHALGNHQQQLKFGEGSFLTTFMQDTAAMSPAERGAFLENPPSGGPDIDSAHAEAAQGGSTATPPAEANTNLHFVCLTYSDNRLFELDGRKQTPIDHGATSADSFLSDAARVVQEFIAASDSHNFNVIALTATPGGG</sequence>
<keyword evidence="6 7" id="KW-0788">Thiol protease</keyword>
<dbReference type="SUPFAM" id="SSF54001">
    <property type="entry name" value="Cysteine proteinases"/>
    <property type="match status" value="1"/>
</dbReference>
<dbReference type="GO" id="GO:0005737">
    <property type="term" value="C:cytoplasm"/>
    <property type="evidence" value="ECO:0007669"/>
    <property type="project" value="TreeGrafter"/>
</dbReference>
<evidence type="ECO:0000256" key="7">
    <source>
        <dbReference type="PROSITE-ProRule" id="PRU01393"/>
    </source>
</evidence>
<dbReference type="FunFam" id="3.40.532.10:FF:000006">
    <property type="entry name" value="Ubiquitin carboxyl-terminal hydrolase"/>
    <property type="match status" value="1"/>
</dbReference>